<dbReference type="RefSeq" id="WP_110271478.1">
    <property type="nucleotide sequence ID" value="NZ_CP029289.2"/>
</dbReference>
<dbReference type="SUPFAM" id="SSF50129">
    <property type="entry name" value="GroES-like"/>
    <property type="match status" value="1"/>
</dbReference>
<dbReference type="InterPro" id="IPR013154">
    <property type="entry name" value="ADH-like_N"/>
</dbReference>
<dbReference type="InterPro" id="IPR002328">
    <property type="entry name" value="ADH_Zn_CS"/>
</dbReference>
<evidence type="ECO:0000259" key="8">
    <source>
        <dbReference type="SMART" id="SM00829"/>
    </source>
</evidence>
<dbReference type="PROSITE" id="PS00059">
    <property type="entry name" value="ADH_ZINC"/>
    <property type="match status" value="1"/>
</dbReference>
<gene>
    <name evidence="9" type="ORF">DFR85_14380</name>
</gene>
<dbReference type="Gene3D" id="3.90.180.10">
    <property type="entry name" value="Medium-chain alcohol dehydrogenases, catalytic domain"/>
    <property type="match status" value="1"/>
</dbReference>
<dbReference type="GO" id="GO:0016491">
    <property type="term" value="F:oxidoreductase activity"/>
    <property type="evidence" value="ECO:0007669"/>
    <property type="project" value="UniProtKB-KW"/>
</dbReference>
<sequence>MRVARLVGFMSPLKIEDIPEPKIGKGDVLLKVDTCGICRSDWHLWRGDPSLVAYMEWSGGKLPIIQGHEVFGKVVEVGDNVESVKIGDNVVMPASSTGDFRTCPYCMNGNSNVCEHLVIAGFGIDGCFAEYMLVPARSVTDLVKVPKGIKPEWASITGCGFGTAWNGLVLKSKIKPGDLILVIGAGGMGLSAIAIASAIGARTIAVDINTETLKKARELGSIGAYRYSGKINELNSVLNEISKVYGVVDVIFDGSGNPDAVAALLPALRPQGTLILAGLMMKGKETIPLPADLIVAREINIKGALMLAAQHYEGIFKLMSEGKINLDPIIYKVISIDEVNDAYNEMSEYKNSGRFIIKKF</sequence>
<dbReference type="Pfam" id="PF08240">
    <property type="entry name" value="ADH_N"/>
    <property type="match status" value="1"/>
</dbReference>
<dbReference type="InterPro" id="IPR020843">
    <property type="entry name" value="ER"/>
</dbReference>
<dbReference type="PANTHER" id="PTHR43401:SF4">
    <property type="entry name" value="D-ARABINOSE 1-DEHYDROGENASE (NADP(+))"/>
    <property type="match status" value="1"/>
</dbReference>
<dbReference type="InterPro" id="IPR050129">
    <property type="entry name" value="Zn_alcohol_dh"/>
</dbReference>
<evidence type="ECO:0000313" key="10">
    <source>
        <dbReference type="Proteomes" id="UP000248044"/>
    </source>
</evidence>
<dbReference type="InterPro" id="IPR013149">
    <property type="entry name" value="ADH-like_C"/>
</dbReference>
<evidence type="ECO:0000313" key="9">
    <source>
        <dbReference type="EMBL" id="AWR95600.1"/>
    </source>
</evidence>
<evidence type="ECO:0000256" key="7">
    <source>
        <dbReference type="SAM" id="Phobius"/>
    </source>
</evidence>
<dbReference type="KEGG" id="abri:DFR85_14380"/>
<keyword evidence="5" id="KW-0119">Carbohydrate metabolism</keyword>
<dbReference type="GeneID" id="36833366"/>
<evidence type="ECO:0000256" key="5">
    <source>
        <dbReference type="ARBA" id="ARBA00023277"/>
    </source>
</evidence>
<protein>
    <submittedName>
        <fullName evidence="9">Alcohol dehydrogenase</fullName>
    </submittedName>
</protein>
<proteinExistence type="inferred from homology"/>
<feature type="domain" description="Enoyl reductase (ER)" evidence="8">
    <location>
        <begin position="8"/>
        <end position="357"/>
    </location>
</feature>
<evidence type="ECO:0000256" key="1">
    <source>
        <dbReference type="ARBA" id="ARBA00022723"/>
    </source>
</evidence>
<accession>A0A2U9IHW0</accession>
<dbReference type="Proteomes" id="UP000248044">
    <property type="component" value="Chromosome"/>
</dbReference>
<dbReference type="EMBL" id="CP029289">
    <property type="protein sequence ID" value="AWR95600.1"/>
    <property type="molecule type" value="Genomic_DNA"/>
</dbReference>
<evidence type="ECO:0000256" key="6">
    <source>
        <dbReference type="RuleBase" id="RU361277"/>
    </source>
</evidence>
<evidence type="ECO:0000256" key="3">
    <source>
        <dbReference type="ARBA" id="ARBA00022857"/>
    </source>
</evidence>
<keyword evidence="4" id="KW-0560">Oxidoreductase</keyword>
<comment type="similarity">
    <text evidence="6">Belongs to the zinc-containing alcohol dehydrogenase family.</text>
</comment>
<feature type="transmembrane region" description="Helical" evidence="7">
    <location>
        <begin position="179"/>
        <end position="201"/>
    </location>
</feature>
<keyword evidence="7" id="KW-1133">Transmembrane helix</keyword>
<evidence type="ECO:0000256" key="2">
    <source>
        <dbReference type="ARBA" id="ARBA00022833"/>
    </source>
</evidence>
<keyword evidence="2 6" id="KW-0862">Zinc</keyword>
<evidence type="ECO:0000256" key="4">
    <source>
        <dbReference type="ARBA" id="ARBA00023002"/>
    </source>
</evidence>
<dbReference type="PANTHER" id="PTHR43401">
    <property type="entry name" value="L-THREONINE 3-DEHYDROGENASE"/>
    <property type="match status" value="1"/>
</dbReference>
<dbReference type="SUPFAM" id="SSF51735">
    <property type="entry name" value="NAD(P)-binding Rossmann-fold domains"/>
    <property type="match status" value="1"/>
</dbReference>
<keyword evidence="3" id="KW-0521">NADP</keyword>
<dbReference type="Pfam" id="PF00107">
    <property type="entry name" value="ADH_zinc_N"/>
    <property type="match status" value="1"/>
</dbReference>
<dbReference type="AlphaFoldDB" id="A0A2U9IHW0"/>
<keyword evidence="10" id="KW-1185">Reference proteome</keyword>
<dbReference type="GO" id="GO:0030554">
    <property type="term" value="F:adenyl nucleotide binding"/>
    <property type="evidence" value="ECO:0007669"/>
    <property type="project" value="UniProtKB-ARBA"/>
</dbReference>
<keyword evidence="7" id="KW-0472">Membrane</keyword>
<keyword evidence="1 6" id="KW-0479">Metal-binding</keyword>
<dbReference type="GO" id="GO:0051262">
    <property type="term" value="P:protein tetramerization"/>
    <property type="evidence" value="ECO:0007669"/>
    <property type="project" value="UniProtKB-ARBA"/>
</dbReference>
<keyword evidence="7" id="KW-0812">Transmembrane</keyword>
<comment type="cofactor">
    <cofactor evidence="6">
        <name>Zn(2+)</name>
        <dbReference type="ChEBI" id="CHEBI:29105"/>
    </cofactor>
</comment>
<dbReference type="GO" id="GO:0008270">
    <property type="term" value="F:zinc ion binding"/>
    <property type="evidence" value="ECO:0007669"/>
    <property type="project" value="InterPro"/>
</dbReference>
<dbReference type="SMART" id="SM00829">
    <property type="entry name" value="PKS_ER"/>
    <property type="match status" value="1"/>
</dbReference>
<dbReference type="Gene3D" id="3.40.50.720">
    <property type="entry name" value="NAD(P)-binding Rossmann-like Domain"/>
    <property type="match status" value="1"/>
</dbReference>
<dbReference type="InterPro" id="IPR011032">
    <property type="entry name" value="GroES-like_sf"/>
</dbReference>
<name>A0A2U9IHW0_9CREN</name>
<dbReference type="InterPro" id="IPR036291">
    <property type="entry name" value="NAD(P)-bd_dom_sf"/>
</dbReference>
<dbReference type="GO" id="GO:0043168">
    <property type="term" value="F:anion binding"/>
    <property type="evidence" value="ECO:0007669"/>
    <property type="project" value="UniProtKB-ARBA"/>
</dbReference>
<reference evidence="9 10" key="1">
    <citation type="submission" date="2018-05" db="EMBL/GenBank/DDBJ databases">
        <title>Complete Genome Sequences of Extremely Thermoacidophilic, Metal-Mobilizing Type-Strain Members of the Archaeal Family Sulfolobaceae: Acidianus brierleyi DSM-1651T, Acidianus sulfidivorans DSM-18786T, Metallosphaera hakonensis DSM-7519T, and Metallosphaera prunae DSM-10039T.</title>
        <authorList>
            <person name="Counts J.A."/>
            <person name="Kelly R.M."/>
        </authorList>
    </citation>
    <scope>NUCLEOTIDE SEQUENCE [LARGE SCALE GENOMIC DNA]</scope>
    <source>
        <strain evidence="9 10">DSM 1651</strain>
    </source>
</reference>
<dbReference type="OrthoDB" id="8709at2157"/>
<organism evidence="9 10">
    <name type="scientific">Acidianus brierleyi</name>
    <dbReference type="NCBI Taxonomy" id="41673"/>
    <lineage>
        <taxon>Archaea</taxon>
        <taxon>Thermoproteota</taxon>
        <taxon>Thermoprotei</taxon>
        <taxon>Sulfolobales</taxon>
        <taxon>Sulfolobaceae</taxon>
        <taxon>Acidianus</taxon>
    </lineage>
</organism>